<name>A0A1H6DRI3_9ACTN</name>
<accession>A0A1H6DRI3</accession>
<dbReference type="EMBL" id="FNVU01000018">
    <property type="protein sequence ID" value="SEG87684.1"/>
    <property type="molecule type" value="Genomic_DNA"/>
</dbReference>
<reference evidence="2 3" key="1">
    <citation type="submission" date="2016-10" db="EMBL/GenBank/DDBJ databases">
        <authorList>
            <person name="de Groot N.N."/>
        </authorList>
    </citation>
    <scope>NUCLEOTIDE SEQUENCE [LARGE SCALE GENOMIC DNA]</scope>
    <source>
        <strain evidence="2 3">CGMCC 4.2023</strain>
    </source>
</reference>
<proteinExistence type="predicted"/>
<feature type="region of interest" description="Disordered" evidence="1">
    <location>
        <begin position="132"/>
        <end position="160"/>
    </location>
</feature>
<organism evidence="2 3">
    <name type="scientific">Actinacidiphila yanglinensis</name>
    <dbReference type="NCBI Taxonomy" id="310779"/>
    <lineage>
        <taxon>Bacteria</taxon>
        <taxon>Bacillati</taxon>
        <taxon>Actinomycetota</taxon>
        <taxon>Actinomycetes</taxon>
        <taxon>Kitasatosporales</taxon>
        <taxon>Streptomycetaceae</taxon>
        <taxon>Actinacidiphila</taxon>
    </lineage>
</organism>
<protein>
    <submittedName>
        <fullName evidence="2">Uncharacterized protein</fullName>
    </submittedName>
</protein>
<evidence type="ECO:0000313" key="2">
    <source>
        <dbReference type="EMBL" id="SEG87684.1"/>
    </source>
</evidence>
<dbReference type="Proteomes" id="UP000236754">
    <property type="component" value="Unassembled WGS sequence"/>
</dbReference>
<dbReference type="AlphaFoldDB" id="A0A1H6DRI3"/>
<gene>
    <name evidence="2" type="ORF">SAMN05216223_118143</name>
</gene>
<evidence type="ECO:0000256" key="1">
    <source>
        <dbReference type="SAM" id="MobiDB-lite"/>
    </source>
</evidence>
<evidence type="ECO:0000313" key="3">
    <source>
        <dbReference type="Proteomes" id="UP000236754"/>
    </source>
</evidence>
<keyword evidence="3" id="KW-1185">Reference proteome</keyword>
<sequence>MHTVSTEPLRTPGPAPERPGSVVAALESWEAFGRADPASAWDHFNERVDWVGPLLAAAGQDAAAAFDGSGAYGRATRSEDGYRITGDWPHGARLESGLGWVVVSAEVAAPAGGSAPRWFVTPPAVWARGGVDPAPDSLRDASVPEGLSAPARQGLPDGGTATPDAYPAAVCVALGAARYAVAAIRPFVPEPSLRDAESALRQARRDVLDTVAGSAAPATEYGSPGDGLPDVLARAANVARHVVVAMYEAGLPFADAEGDHPLGDFMSAVTPVLQNSGFAAHFARTSGR</sequence>
<feature type="region of interest" description="Disordered" evidence="1">
    <location>
        <begin position="1"/>
        <end position="20"/>
    </location>
</feature>